<dbReference type="EMBL" id="CACTIH010007253">
    <property type="protein sequence ID" value="CAA3005932.1"/>
    <property type="molecule type" value="Genomic_DNA"/>
</dbReference>
<comment type="similarity">
    <text evidence="7">Belongs to the cation transport ATPase (P-type) (TC 3.A.3) family. Type IV subfamily.</text>
</comment>
<dbReference type="PROSITE" id="PS00154">
    <property type="entry name" value="ATPASE_E1_E2"/>
    <property type="match status" value="1"/>
</dbReference>
<name>A0A8S0TMB8_OLEEU</name>
<feature type="binding site" evidence="5">
    <location>
        <position position="225"/>
    </location>
    <ligand>
        <name>ATP</name>
        <dbReference type="ChEBI" id="CHEBI:30616"/>
    </ligand>
</feature>
<dbReference type="GO" id="GO:0016787">
    <property type="term" value="F:hydrolase activity"/>
    <property type="evidence" value="ECO:0007669"/>
    <property type="project" value="UniProtKB-KW"/>
</dbReference>
<keyword evidence="2 7" id="KW-1133">Transmembrane helix</keyword>
<dbReference type="InterPro" id="IPR006539">
    <property type="entry name" value="P-type_ATPase_IV"/>
</dbReference>
<dbReference type="GO" id="GO:0005524">
    <property type="term" value="F:ATP binding"/>
    <property type="evidence" value="ECO:0007669"/>
    <property type="project" value="UniProtKB-UniRule"/>
</dbReference>
<dbReference type="AlphaFoldDB" id="A0A8S0TMB8"/>
<dbReference type="EC" id="7.6.2.1" evidence="7"/>
<keyword evidence="7" id="KW-1278">Translocase</keyword>
<dbReference type="Proteomes" id="UP000594638">
    <property type="component" value="Unassembled WGS sequence"/>
</dbReference>
<dbReference type="SUPFAM" id="SSF56784">
    <property type="entry name" value="HAD-like"/>
    <property type="match status" value="1"/>
</dbReference>
<dbReference type="PANTHER" id="PTHR24092:SF165">
    <property type="entry name" value="PHOSPHOLIPID-TRANSPORTING ATPASE 8-RELATED"/>
    <property type="match status" value="1"/>
</dbReference>
<dbReference type="NCBIfam" id="TIGR01652">
    <property type="entry name" value="ATPase-Plipid"/>
    <property type="match status" value="1"/>
</dbReference>
<feature type="binding site" evidence="5">
    <location>
        <position position="80"/>
    </location>
    <ligand>
        <name>ATP</name>
        <dbReference type="ChEBI" id="CHEBI:30616"/>
    </ligand>
</feature>
<feature type="binding site" evidence="5">
    <location>
        <position position="338"/>
    </location>
    <ligand>
        <name>ATP</name>
        <dbReference type="ChEBI" id="CHEBI:30616"/>
    </ligand>
</feature>
<dbReference type="SUPFAM" id="SSF81665">
    <property type="entry name" value="Calcium ATPase, transmembrane domain M"/>
    <property type="match status" value="1"/>
</dbReference>
<evidence type="ECO:0000313" key="9">
    <source>
        <dbReference type="Proteomes" id="UP000594638"/>
    </source>
</evidence>
<keyword evidence="1 7" id="KW-0812">Transmembrane</keyword>
<evidence type="ECO:0000256" key="4">
    <source>
        <dbReference type="PIRSR" id="PIRSR606539-1"/>
    </source>
</evidence>
<keyword evidence="6" id="KW-0479">Metal-binding</keyword>
<keyword evidence="3 7" id="KW-0472">Membrane</keyword>
<keyword evidence="6 7" id="KW-0460">Magnesium</keyword>
<dbReference type="InterPro" id="IPR018303">
    <property type="entry name" value="ATPase_P-typ_P_site"/>
</dbReference>
<evidence type="ECO:0000256" key="5">
    <source>
        <dbReference type="PIRSR" id="PIRSR606539-2"/>
    </source>
</evidence>
<proteinExistence type="inferred from homology"/>
<keyword evidence="9" id="KW-1185">Reference proteome</keyword>
<evidence type="ECO:0000313" key="8">
    <source>
        <dbReference type="EMBL" id="CAA3005932.1"/>
    </source>
</evidence>
<protein>
    <recommendedName>
        <fullName evidence="7">Phospholipid-transporting ATPase</fullName>
        <ecNumber evidence="7">7.6.2.1</ecNumber>
    </recommendedName>
</protein>
<comment type="caution">
    <text evidence="7">Lacks conserved residue(s) required for the propagation of feature annotation.</text>
</comment>
<dbReference type="InterPro" id="IPR023298">
    <property type="entry name" value="ATPase_P-typ_TM_dom_sf"/>
</dbReference>
<evidence type="ECO:0000256" key="6">
    <source>
        <dbReference type="PIRSR" id="PIRSR606539-3"/>
    </source>
</evidence>
<feature type="binding site" evidence="5">
    <location>
        <position position="453"/>
    </location>
    <ligand>
        <name>ATP</name>
        <dbReference type="ChEBI" id="CHEBI:30616"/>
    </ligand>
</feature>
<dbReference type="Pfam" id="PF13246">
    <property type="entry name" value="Cation_ATPase"/>
    <property type="match status" value="1"/>
</dbReference>
<feature type="binding site" evidence="6">
    <location>
        <position position="78"/>
    </location>
    <ligand>
        <name>Mg(2+)</name>
        <dbReference type="ChEBI" id="CHEBI:18420"/>
    </ligand>
</feature>
<dbReference type="PANTHER" id="PTHR24092">
    <property type="entry name" value="PROBABLE PHOSPHOLIPID-TRANSPORTING ATPASE"/>
    <property type="match status" value="1"/>
</dbReference>
<accession>A0A8S0TMB8</accession>
<dbReference type="Gramene" id="OE9A073452T1">
    <property type="protein sequence ID" value="OE9A073452C1"/>
    <property type="gene ID" value="OE9A073452"/>
</dbReference>
<gene>
    <name evidence="8" type="ORF">OLEA9_A073452</name>
</gene>
<feature type="binding site" evidence="5">
    <location>
        <position position="336"/>
    </location>
    <ligand>
        <name>ATP</name>
        <dbReference type="ChEBI" id="CHEBI:30616"/>
    </ligand>
</feature>
<dbReference type="GO" id="GO:0000287">
    <property type="term" value="F:magnesium ion binding"/>
    <property type="evidence" value="ECO:0007669"/>
    <property type="project" value="UniProtKB-UniRule"/>
</dbReference>
<comment type="catalytic activity">
    <reaction evidence="7">
        <text>ATP + H2O + phospholipidSide 1 = ADP + phosphate + phospholipidSide 2.</text>
        <dbReference type="EC" id="7.6.2.1"/>
    </reaction>
</comment>
<organism evidence="8 9">
    <name type="scientific">Olea europaea subsp. europaea</name>
    <dbReference type="NCBI Taxonomy" id="158383"/>
    <lineage>
        <taxon>Eukaryota</taxon>
        <taxon>Viridiplantae</taxon>
        <taxon>Streptophyta</taxon>
        <taxon>Embryophyta</taxon>
        <taxon>Tracheophyta</taxon>
        <taxon>Spermatophyta</taxon>
        <taxon>Magnoliopsida</taxon>
        <taxon>eudicotyledons</taxon>
        <taxon>Gunneridae</taxon>
        <taxon>Pentapetalae</taxon>
        <taxon>asterids</taxon>
        <taxon>lamiids</taxon>
        <taxon>Lamiales</taxon>
        <taxon>Oleaceae</taxon>
        <taxon>Oleeae</taxon>
        <taxon>Olea</taxon>
    </lineage>
</organism>
<feature type="transmembrane region" description="Helical" evidence="7">
    <location>
        <begin position="7"/>
        <end position="30"/>
    </location>
</feature>
<feature type="binding site" evidence="5">
    <location>
        <position position="78"/>
    </location>
    <ligand>
        <name>ATP</name>
        <dbReference type="ChEBI" id="CHEBI:30616"/>
    </ligand>
</feature>
<evidence type="ECO:0000256" key="7">
    <source>
        <dbReference type="RuleBase" id="RU362033"/>
    </source>
</evidence>
<dbReference type="Gene3D" id="3.40.1110.10">
    <property type="entry name" value="Calcium-transporting ATPase, cytoplasmic domain N"/>
    <property type="match status" value="1"/>
</dbReference>
<feature type="binding site" evidence="5">
    <location>
        <position position="262"/>
    </location>
    <ligand>
        <name>ATP</name>
        <dbReference type="ChEBI" id="CHEBI:30616"/>
    </ligand>
</feature>
<dbReference type="OrthoDB" id="377733at2759"/>
<comment type="subcellular location">
    <subcellularLocation>
        <location evidence="7">Membrane</location>
        <topology evidence="7">Multi-pass membrane protein</topology>
    </subcellularLocation>
</comment>
<dbReference type="GO" id="GO:0140326">
    <property type="term" value="F:ATPase-coupled intramembrane lipid transporter activity"/>
    <property type="evidence" value="ECO:0007669"/>
    <property type="project" value="UniProtKB-EC"/>
</dbReference>
<dbReference type="InterPro" id="IPR023299">
    <property type="entry name" value="ATPase_P-typ_cyto_dom_N"/>
</dbReference>
<sequence length="475" mass="53188">MTRKQWHWLLFHFWTGLMLYGYLIPISLYVSIEIVKVLQSIFINQDEDMHYEDKEKPAHARTSNLNEELGQVDTILYDKTGTLTCNFVEFVKCTIAGIAYGRGMTEVERTLAKKKGKVVLDSGSTSFNEQGCDAEVLQITSTLPYMAISDDNHESGEIFYEAESPDEAAFVIAARELGFEFFETTQNNISLNEFDHQSGRKIDSARKRMSIIVKNVENQLLLLCKGTNSPSSVMFERLSRNERDFEATIRDHIKQYAEAGLRTLVVAYRELNEEEFRSWEKEFLKAQTSLNADRDAMVDAVADKIESNLILLGVTAVEDKLQKGLANAGIKIWIITDDKMDTAVNIGYACKLLRNDMKQIVVTLDSPEINDLEKLGDKEAIAKSQASSVSISKQIREGNSRLSLSKGSSISFGLIIDDKSLSFALNMHLEDSFLDLAINCSSVICCCSAPKLKALVCANIKKGAENISEKEEGQS</sequence>
<feature type="binding site" evidence="6">
    <location>
        <position position="80"/>
    </location>
    <ligand>
        <name>Mg(2+)</name>
        <dbReference type="ChEBI" id="CHEBI:18420"/>
    </ligand>
</feature>
<feature type="binding site" evidence="5">
    <location>
        <position position="167"/>
    </location>
    <ligand>
        <name>ATP</name>
        <dbReference type="ChEBI" id="CHEBI:30616"/>
    </ligand>
</feature>
<comment type="caution">
    <text evidence="8">The sequence shown here is derived from an EMBL/GenBank/DDBJ whole genome shotgun (WGS) entry which is preliminary data.</text>
</comment>
<feature type="binding site" evidence="5">
    <location>
        <position position="79"/>
    </location>
    <ligand>
        <name>ATP</name>
        <dbReference type="ChEBI" id="CHEBI:30616"/>
    </ligand>
</feature>
<keyword evidence="5 7" id="KW-0067">ATP-binding</keyword>
<evidence type="ECO:0000256" key="3">
    <source>
        <dbReference type="ARBA" id="ARBA00023136"/>
    </source>
</evidence>
<dbReference type="InterPro" id="IPR036412">
    <property type="entry name" value="HAD-like_sf"/>
</dbReference>
<dbReference type="Gene3D" id="3.40.50.1000">
    <property type="entry name" value="HAD superfamily/HAD-like"/>
    <property type="match status" value="1"/>
</dbReference>
<evidence type="ECO:0000256" key="1">
    <source>
        <dbReference type="ARBA" id="ARBA00022692"/>
    </source>
</evidence>
<evidence type="ECO:0000256" key="2">
    <source>
        <dbReference type="ARBA" id="ARBA00022989"/>
    </source>
</evidence>
<reference evidence="8 9" key="1">
    <citation type="submission" date="2019-12" db="EMBL/GenBank/DDBJ databases">
        <authorList>
            <person name="Alioto T."/>
            <person name="Alioto T."/>
            <person name="Gomez Garrido J."/>
        </authorList>
    </citation>
    <scope>NUCLEOTIDE SEQUENCE [LARGE SCALE GENOMIC DNA]</scope>
</reference>
<keyword evidence="8" id="KW-0378">Hydrolase</keyword>
<dbReference type="GO" id="GO:0005886">
    <property type="term" value="C:plasma membrane"/>
    <property type="evidence" value="ECO:0007669"/>
    <property type="project" value="TreeGrafter"/>
</dbReference>
<dbReference type="InterPro" id="IPR023214">
    <property type="entry name" value="HAD_sf"/>
</dbReference>
<feature type="active site" description="4-aspartylphosphate intermediate" evidence="4">
    <location>
        <position position="78"/>
    </location>
</feature>
<dbReference type="SUPFAM" id="SSF81660">
    <property type="entry name" value="Metal cation-transporting ATPase, ATP-binding domain N"/>
    <property type="match status" value="1"/>
</dbReference>
<dbReference type="GO" id="GO:0045332">
    <property type="term" value="P:phospholipid translocation"/>
    <property type="evidence" value="ECO:0007669"/>
    <property type="project" value="TreeGrafter"/>
</dbReference>
<comment type="cofactor">
    <cofactor evidence="6">
        <name>Mg(2+)</name>
        <dbReference type="ChEBI" id="CHEBI:18420"/>
    </cofactor>
</comment>
<keyword evidence="5 7" id="KW-0547">Nucleotide-binding</keyword>